<proteinExistence type="predicted"/>
<dbReference type="InterPro" id="IPR058264">
    <property type="entry name" value="DUF7958"/>
</dbReference>
<keyword evidence="2" id="KW-1185">Reference proteome</keyword>
<dbReference type="Pfam" id="PF25858">
    <property type="entry name" value="DUF7958"/>
    <property type="match status" value="2"/>
</dbReference>
<dbReference type="Proteomes" id="UP000011607">
    <property type="component" value="Unassembled WGS sequence"/>
</dbReference>
<dbReference type="AlphaFoldDB" id="M0M646"/>
<accession>M0M646</accession>
<gene>
    <name evidence="1" type="ORF">C446_06135</name>
</gene>
<dbReference type="STRING" id="1227454.C446_06135"/>
<organism evidence="1 2">
    <name type="scientific">Halobiforma nitratireducens JCM 10879</name>
    <dbReference type="NCBI Taxonomy" id="1227454"/>
    <lineage>
        <taxon>Archaea</taxon>
        <taxon>Methanobacteriati</taxon>
        <taxon>Methanobacteriota</taxon>
        <taxon>Stenosarchaea group</taxon>
        <taxon>Halobacteria</taxon>
        <taxon>Halobacteriales</taxon>
        <taxon>Natrialbaceae</taxon>
        <taxon>Halobiforma</taxon>
    </lineage>
</organism>
<sequence length="227" mass="26053">MLQARRYAQWHVYEERGYDTLRWDENLPRIKAVGEAIEGLSPDEFEEYFGAFYEAVAESLDTDGSNRLAGLISSVQGANAHYIDVWLDETDSIEKTGEVQPIIPSNEGYEDDLESPPEDAERVPDARIDLQPVPLPSIELFQQLVVHQTRCQVRDFWISMGEEPPEEYRVLGFGKYKFAARYQMDGRYEYDYTQLHADIPGYTVGLGLEDHPEIETGVKEFLSLFDT</sequence>
<evidence type="ECO:0000313" key="2">
    <source>
        <dbReference type="Proteomes" id="UP000011607"/>
    </source>
</evidence>
<dbReference type="EMBL" id="AOMA01000065">
    <property type="protein sequence ID" value="EMA41292.1"/>
    <property type="molecule type" value="Genomic_DNA"/>
</dbReference>
<comment type="caution">
    <text evidence="1">The sequence shown here is derived from an EMBL/GenBank/DDBJ whole genome shotgun (WGS) entry which is preliminary data.</text>
</comment>
<evidence type="ECO:0000313" key="1">
    <source>
        <dbReference type="EMBL" id="EMA41292.1"/>
    </source>
</evidence>
<reference evidence="1 2" key="1">
    <citation type="journal article" date="2014" name="PLoS Genet.">
        <title>Phylogenetically driven sequencing of extremely halophilic archaea reveals strategies for static and dynamic osmo-response.</title>
        <authorList>
            <person name="Becker E.A."/>
            <person name="Seitzer P.M."/>
            <person name="Tritt A."/>
            <person name="Larsen D."/>
            <person name="Krusor M."/>
            <person name="Yao A.I."/>
            <person name="Wu D."/>
            <person name="Madern D."/>
            <person name="Eisen J.A."/>
            <person name="Darling A.E."/>
            <person name="Facciotti M.T."/>
        </authorList>
    </citation>
    <scope>NUCLEOTIDE SEQUENCE [LARGE SCALE GENOMIC DNA]</scope>
    <source>
        <strain evidence="1 2">JCM 10879</strain>
    </source>
</reference>
<dbReference type="eggNOG" id="arCOG10882">
    <property type="taxonomic scope" value="Archaea"/>
</dbReference>
<protein>
    <submittedName>
        <fullName evidence="1">Uncharacterized protein</fullName>
    </submittedName>
</protein>
<name>M0M646_9EURY</name>